<dbReference type="InterPro" id="IPR037481">
    <property type="entry name" value="LacX"/>
</dbReference>
<evidence type="ECO:0000313" key="1">
    <source>
        <dbReference type="EMBL" id="AQS47450.1"/>
    </source>
</evidence>
<dbReference type="Pfam" id="PF01263">
    <property type="entry name" value="Aldose_epim"/>
    <property type="match status" value="1"/>
</dbReference>
<keyword evidence="2" id="KW-1185">Reference proteome</keyword>
<gene>
    <name evidence="1" type="ORF">BMG03_06285</name>
</gene>
<dbReference type="EMBL" id="CP019437">
    <property type="protein sequence ID" value="AQS47450.1"/>
    <property type="molecule type" value="Genomic_DNA"/>
</dbReference>
<name>A0ABM6IFA6_9RHOB</name>
<dbReference type="SUPFAM" id="SSF74650">
    <property type="entry name" value="Galactose mutarotase-like"/>
    <property type="match status" value="1"/>
</dbReference>
<dbReference type="Proteomes" id="UP000185622">
    <property type="component" value="Chromosome"/>
</dbReference>
<protein>
    <submittedName>
        <fullName evidence="1">Aldose epimerase</fullName>
    </submittedName>
</protein>
<sequence length="283" mass="30354">MPQISSDSLSVTIADQGAEMQGLSYQGQELLWEGDPAWWSGQAPILFPIVGLPAPDKVTIDGTPHAISKHGFARDLPFRVTELTQSRCCHLLEPSHDTAAYPFDFRLEIVHEAVGSELSVTATVSNAGEREMPFSFGFHPAFRWPLPGATGPHRIELSNGAEPALARLVDGMLGRARMPSPFTAGALTLDPAQFEDDAMIFPEGAGDGLRYCGEGGPVLDFRFSNLPNLALWQKPGAPYICIEPWHGLPASEGAGPELAARPDSIILPPGGQETFAMSLRVSG</sequence>
<evidence type="ECO:0000313" key="2">
    <source>
        <dbReference type="Proteomes" id="UP000185622"/>
    </source>
</evidence>
<proteinExistence type="predicted"/>
<organism evidence="1 2">
    <name type="scientific">Thioclava nitratireducens</name>
    <dbReference type="NCBI Taxonomy" id="1915078"/>
    <lineage>
        <taxon>Bacteria</taxon>
        <taxon>Pseudomonadati</taxon>
        <taxon>Pseudomonadota</taxon>
        <taxon>Alphaproteobacteria</taxon>
        <taxon>Rhodobacterales</taxon>
        <taxon>Paracoccaceae</taxon>
        <taxon>Thioclava</taxon>
    </lineage>
</organism>
<accession>A0ABM6IFA6</accession>
<dbReference type="InterPro" id="IPR014718">
    <property type="entry name" value="GH-type_carb-bd"/>
</dbReference>
<dbReference type="InterPro" id="IPR008183">
    <property type="entry name" value="Aldose_1/G6P_1-epimerase"/>
</dbReference>
<dbReference type="Gene3D" id="2.70.98.10">
    <property type="match status" value="1"/>
</dbReference>
<dbReference type="CDD" id="cd09024">
    <property type="entry name" value="Aldose_epim_lacX"/>
    <property type="match status" value="1"/>
</dbReference>
<dbReference type="RefSeq" id="WP_075776274.1">
    <property type="nucleotide sequence ID" value="NZ_CP019437.1"/>
</dbReference>
<dbReference type="InterPro" id="IPR011013">
    <property type="entry name" value="Gal_mutarotase_sf_dom"/>
</dbReference>
<reference evidence="1 2" key="1">
    <citation type="submission" date="2017-01" db="EMBL/GenBank/DDBJ databases">
        <title>The complete genome sequence of a sulfur-oxidizing marine bacterium Thioclava sp. 25B10_4T.</title>
        <authorList>
            <person name="Liu Y."/>
            <person name="Lai Q."/>
            <person name="Shao Z."/>
        </authorList>
    </citation>
    <scope>NUCLEOTIDE SEQUENCE [LARGE SCALE GENOMIC DNA]</scope>
    <source>
        <strain evidence="1 2">25B10_4</strain>
    </source>
</reference>